<reference evidence="5" key="1">
    <citation type="submission" date="2021-01" db="EMBL/GenBank/DDBJ databases">
        <authorList>
            <person name="Corre E."/>
            <person name="Pelletier E."/>
            <person name="Niang G."/>
            <person name="Scheremetjew M."/>
            <person name="Finn R."/>
            <person name="Kale V."/>
            <person name="Holt S."/>
            <person name="Cochrane G."/>
            <person name="Meng A."/>
            <person name="Brown T."/>
            <person name="Cohen L."/>
        </authorList>
    </citation>
    <scope>NUCLEOTIDE SEQUENCE</scope>
    <source>
        <strain evidence="5">CCMP 410</strain>
    </source>
</reference>
<dbReference type="EMBL" id="HBGK01031881">
    <property type="protein sequence ID" value="CAD9290460.1"/>
    <property type="molecule type" value="Transcribed_RNA"/>
</dbReference>
<dbReference type="PROSITE" id="PS50118">
    <property type="entry name" value="HMG_BOX_2"/>
    <property type="match status" value="1"/>
</dbReference>
<dbReference type="PANTHER" id="PTHR48112">
    <property type="entry name" value="HIGH MOBILITY GROUP PROTEIN DSP1"/>
    <property type="match status" value="1"/>
</dbReference>
<dbReference type="SMART" id="SM00398">
    <property type="entry name" value="HMG"/>
    <property type="match status" value="1"/>
</dbReference>
<dbReference type="Gene3D" id="1.10.30.10">
    <property type="entry name" value="High mobility group box domain"/>
    <property type="match status" value="1"/>
</dbReference>
<dbReference type="GO" id="GO:0003677">
    <property type="term" value="F:DNA binding"/>
    <property type="evidence" value="ECO:0007669"/>
    <property type="project" value="UniProtKB-UniRule"/>
</dbReference>
<protein>
    <recommendedName>
        <fullName evidence="4">HMG box domain-containing protein</fullName>
    </recommendedName>
</protein>
<evidence type="ECO:0000256" key="1">
    <source>
        <dbReference type="ARBA" id="ARBA00023125"/>
    </source>
</evidence>
<dbReference type="Pfam" id="PF09011">
    <property type="entry name" value="HMG_box_2"/>
    <property type="match status" value="1"/>
</dbReference>
<feature type="region of interest" description="Disordered" evidence="3">
    <location>
        <begin position="157"/>
        <end position="176"/>
    </location>
</feature>
<evidence type="ECO:0000259" key="4">
    <source>
        <dbReference type="PROSITE" id="PS50118"/>
    </source>
</evidence>
<gene>
    <name evidence="5" type="ORF">GOCE00092_LOCUS16649</name>
</gene>
<dbReference type="PANTHER" id="PTHR48112:SF22">
    <property type="entry name" value="MITOCHONDRIAL TRANSCRIPTION FACTOR A, ISOFORM B"/>
    <property type="match status" value="1"/>
</dbReference>
<feature type="domain" description="HMG box" evidence="4">
    <location>
        <begin position="69"/>
        <end position="153"/>
    </location>
</feature>
<dbReference type="InterPro" id="IPR009071">
    <property type="entry name" value="HMG_box_dom"/>
</dbReference>
<name>A0A7S1V9F1_9STRA</name>
<evidence type="ECO:0000256" key="2">
    <source>
        <dbReference type="PROSITE-ProRule" id="PRU00267"/>
    </source>
</evidence>
<feature type="region of interest" description="Disordered" evidence="3">
    <location>
        <begin position="48"/>
        <end position="69"/>
    </location>
</feature>
<keyword evidence="2" id="KW-0539">Nucleus</keyword>
<organism evidence="5">
    <name type="scientific">Grammatophora oceanica</name>
    <dbReference type="NCBI Taxonomy" id="210454"/>
    <lineage>
        <taxon>Eukaryota</taxon>
        <taxon>Sar</taxon>
        <taxon>Stramenopiles</taxon>
        <taxon>Ochrophyta</taxon>
        <taxon>Bacillariophyta</taxon>
        <taxon>Fragilariophyceae</taxon>
        <taxon>Fragilariophycidae</taxon>
        <taxon>Rhabdonematales</taxon>
        <taxon>Grammatophoraceae</taxon>
        <taxon>Grammatophora</taxon>
    </lineage>
</organism>
<accession>A0A7S1V9F1</accession>
<dbReference type="SUPFAM" id="SSF47095">
    <property type="entry name" value="HMG-box"/>
    <property type="match status" value="1"/>
</dbReference>
<evidence type="ECO:0000256" key="3">
    <source>
        <dbReference type="SAM" id="MobiDB-lite"/>
    </source>
</evidence>
<dbReference type="InterPro" id="IPR050342">
    <property type="entry name" value="HMGB"/>
</dbReference>
<proteinExistence type="predicted"/>
<evidence type="ECO:0000313" key="5">
    <source>
        <dbReference type="EMBL" id="CAD9290460.1"/>
    </source>
</evidence>
<sequence>MNQLEDILAEAQRVVDSSSCAFDLQQRPVIMGESQMSFPLAFKPTMVRSLSSEPKKEKRTPWKKPKSMPRRPLSAYNLFFQTQRKEMIAGLPKPVKKTSSKRRSRKVHGVGFADMARTIAKRWKGLEKTEKEPFEKQAKIEKDRYLAEMAVWRKAEKEKKGATPASPPTLSKVVTPNSGSPAVFDMPVKSYGRRLSTLSESTEVSRRLLHQMVTTVNPTSLLSLNSALLTPKRAPIDELSDIKFDSQQASECWSGSFCQQECSTPEVVEEAKNSEYLSFESQTSPSSDPLKSFEWSEQLEDLGDDDLDEIDESLFPDNTFSASDVVQHALDNDFLAPCDLDLHF</sequence>
<dbReference type="GO" id="GO:0005634">
    <property type="term" value="C:nucleus"/>
    <property type="evidence" value="ECO:0007669"/>
    <property type="project" value="UniProtKB-UniRule"/>
</dbReference>
<dbReference type="InterPro" id="IPR036910">
    <property type="entry name" value="HMG_box_dom_sf"/>
</dbReference>
<keyword evidence="1 2" id="KW-0238">DNA-binding</keyword>
<dbReference type="AlphaFoldDB" id="A0A7S1V9F1"/>
<feature type="DNA-binding region" description="HMG box" evidence="2">
    <location>
        <begin position="69"/>
        <end position="153"/>
    </location>
</feature>